<dbReference type="InterPro" id="IPR036320">
    <property type="entry name" value="Glycosyl_Trfase_fam3_N_dom_sf"/>
</dbReference>
<dbReference type="AlphaFoldDB" id="A0A370DII6"/>
<dbReference type="GO" id="GO:0005829">
    <property type="term" value="C:cytosol"/>
    <property type="evidence" value="ECO:0007669"/>
    <property type="project" value="TreeGrafter"/>
</dbReference>
<gene>
    <name evidence="6" type="ORF">DIZ80_04065</name>
</gene>
<dbReference type="PANTHER" id="PTHR43285">
    <property type="entry name" value="ANTHRANILATE PHOSPHORIBOSYLTRANSFERASE"/>
    <property type="match status" value="1"/>
</dbReference>
<keyword evidence="3" id="KW-0822">Tryptophan biosynthesis</keyword>
<dbReference type="Proteomes" id="UP000254266">
    <property type="component" value="Unassembled WGS sequence"/>
</dbReference>
<organism evidence="6 7">
    <name type="scientific">endosymbiont of Galathealinum brachiosum</name>
    <dbReference type="NCBI Taxonomy" id="2200906"/>
    <lineage>
        <taxon>Bacteria</taxon>
        <taxon>Pseudomonadati</taxon>
        <taxon>Pseudomonadota</taxon>
        <taxon>Gammaproteobacteria</taxon>
        <taxon>sulfur-oxidizing symbionts</taxon>
    </lineage>
</organism>
<keyword evidence="2 6" id="KW-0808">Transferase</keyword>
<evidence type="ECO:0000313" key="6">
    <source>
        <dbReference type="EMBL" id="RDH84653.1"/>
    </source>
</evidence>
<keyword evidence="1" id="KW-0328">Glycosyltransferase</keyword>
<sequence>MQEEHPFAPFIRILGKGKNGSRGLTAEEAFESMSMVLEDKVTAEQLGAFLMLLRVKEETPEEVAGFVRAIRHFLKQDGQTYADLDWSSYAGKRRHSPWYVLSALLLADNGIKVCMHGAEGHTPGRMYTSEVLKPLGIETSTTLDHAKQQIEKNNFCYMPISTISDRLKDIIELRPFLGLRSPIHTVGRMINPLKAPHSIQAIFHPGYQSVHQHAANIMGEEQIAVFKGEAGEVERNPDTKCTVSYAIDGKTWDEEWPAIFAKRHVKESTLDENRLGPFWRGEETDEYAEAAIVGTTAIALRLLNKAETPDQALELAQDMWTKRNKTKH</sequence>
<dbReference type="InterPro" id="IPR005940">
    <property type="entry name" value="Anthranilate_Pribosyl_Tfrase"/>
</dbReference>
<reference evidence="6 7" key="1">
    <citation type="journal article" date="2018" name="ISME J.">
        <title>Endosymbiont genomes yield clues of tubeworm success.</title>
        <authorList>
            <person name="Li Y."/>
            <person name="Liles M.R."/>
            <person name="Halanych K.M."/>
        </authorList>
    </citation>
    <scope>NUCLEOTIDE SEQUENCE [LARGE SCALE GENOMIC DNA]</scope>
    <source>
        <strain evidence="6">A1464</strain>
    </source>
</reference>
<protein>
    <submittedName>
        <fullName evidence="6">Glycosyl transferase family protein</fullName>
    </submittedName>
</protein>
<dbReference type="InterPro" id="IPR017459">
    <property type="entry name" value="Glycosyl_Trfase_fam3_N_dom"/>
</dbReference>
<evidence type="ECO:0000256" key="2">
    <source>
        <dbReference type="ARBA" id="ARBA00022679"/>
    </source>
</evidence>
<dbReference type="GO" id="GO:0004048">
    <property type="term" value="F:anthranilate phosphoribosyltransferase activity"/>
    <property type="evidence" value="ECO:0007669"/>
    <property type="project" value="InterPro"/>
</dbReference>
<dbReference type="Gene3D" id="3.40.1030.10">
    <property type="entry name" value="Nucleoside phosphorylase/phosphoribosyltransferase catalytic domain"/>
    <property type="match status" value="1"/>
</dbReference>
<feature type="domain" description="Glycosyl transferase family 3 N-terminal" evidence="5">
    <location>
        <begin position="12"/>
        <end position="72"/>
    </location>
</feature>
<dbReference type="Pfam" id="PF00591">
    <property type="entry name" value="Glycos_transf_3"/>
    <property type="match status" value="1"/>
</dbReference>
<dbReference type="InterPro" id="IPR000312">
    <property type="entry name" value="Glycosyl_Trfase_fam3"/>
</dbReference>
<evidence type="ECO:0000259" key="5">
    <source>
        <dbReference type="Pfam" id="PF02885"/>
    </source>
</evidence>
<dbReference type="Pfam" id="PF02885">
    <property type="entry name" value="Glycos_trans_3N"/>
    <property type="match status" value="1"/>
</dbReference>
<dbReference type="SUPFAM" id="SSF47648">
    <property type="entry name" value="Nucleoside phosphorylase/phosphoribosyltransferase N-terminal domain"/>
    <property type="match status" value="1"/>
</dbReference>
<dbReference type="NCBIfam" id="NF006564">
    <property type="entry name" value="PRK09071.1"/>
    <property type="match status" value="1"/>
</dbReference>
<evidence type="ECO:0000256" key="3">
    <source>
        <dbReference type="ARBA" id="ARBA00022822"/>
    </source>
</evidence>
<keyword evidence="3" id="KW-0057">Aromatic amino acid biosynthesis</keyword>
<dbReference type="SUPFAM" id="SSF52418">
    <property type="entry name" value="Nucleoside phosphorylase/phosphoribosyltransferase catalytic domain"/>
    <property type="match status" value="1"/>
</dbReference>
<feature type="domain" description="Glycosyl transferase family 3" evidence="4">
    <location>
        <begin position="102"/>
        <end position="250"/>
    </location>
</feature>
<dbReference type="EMBL" id="QFXC01000007">
    <property type="protein sequence ID" value="RDH84653.1"/>
    <property type="molecule type" value="Genomic_DNA"/>
</dbReference>
<name>A0A370DII6_9GAMM</name>
<evidence type="ECO:0000259" key="4">
    <source>
        <dbReference type="Pfam" id="PF00591"/>
    </source>
</evidence>
<keyword evidence="3" id="KW-0028">Amino-acid biosynthesis</keyword>
<dbReference type="Gene3D" id="1.20.970.10">
    <property type="entry name" value="Transferase, Pyrimidine Nucleoside Phosphorylase, Chain C"/>
    <property type="match status" value="1"/>
</dbReference>
<comment type="caution">
    <text evidence="6">The sequence shown here is derived from an EMBL/GenBank/DDBJ whole genome shotgun (WGS) entry which is preliminary data.</text>
</comment>
<keyword evidence="7" id="KW-1185">Reference proteome</keyword>
<dbReference type="GO" id="GO:0000162">
    <property type="term" value="P:L-tryptophan biosynthetic process"/>
    <property type="evidence" value="ECO:0007669"/>
    <property type="project" value="UniProtKB-KW"/>
</dbReference>
<evidence type="ECO:0000313" key="7">
    <source>
        <dbReference type="Proteomes" id="UP000254266"/>
    </source>
</evidence>
<accession>A0A370DII6</accession>
<dbReference type="PANTHER" id="PTHR43285:SF2">
    <property type="entry name" value="ANTHRANILATE PHOSPHORIBOSYLTRANSFERASE"/>
    <property type="match status" value="1"/>
</dbReference>
<evidence type="ECO:0000256" key="1">
    <source>
        <dbReference type="ARBA" id="ARBA00022676"/>
    </source>
</evidence>
<proteinExistence type="predicted"/>
<dbReference type="InterPro" id="IPR035902">
    <property type="entry name" value="Nuc_phospho_transferase"/>
</dbReference>